<dbReference type="AlphaFoldDB" id="A0A8E2EG15"/>
<evidence type="ECO:0000313" key="3">
    <source>
        <dbReference type="EMBL" id="OCK83111.1"/>
    </source>
</evidence>
<organism evidence="3 4">
    <name type="scientific">Lepidopterella palustris CBS 459.81</name>
    <dbReference type="NCBI Taxonomy" id="1314670"/>
    <lineage>
        <taxon>Eukaryota</taxon>
        <taxon>Fungi</taxon>
        <taxon>Dikarya</taxon>
        <taxon>Ascomycota</taxon>
        <taxon>Pezizomycotina</taxon>
        <taxon>Dothideomycetes</taxon>
        <taxon>Pleosporomycetidae</taxon>
        <taxon>Mytilinidiales</taxon>
        <taxon>Argynnaceae</taxon>
        <taxon>Lepidopterella</taxon>
    </lineage>
</organism>
<dbReference type="SUPFAM" id="SSF56300">
    <property type="entry name" value="Metallo-dependent phosphatases"/>
    <property type="match status" value="1"/>
</dbReference>
<feature type="transmembrane region" description="Helical" evidence="1">
    <location>
        <begin position="6"/>
        <end position="24"/>
    </location>
</feature>
<gene>
    <name evidence="3" type="ORF">K432DRAFT_423628</name>
</gene>
<dbReference type="InterPro" id="IPR018946">
    <property type="entry name" value="PhoD-like_MPP"/>
</dbReference>
<keyword evidence="4" id="KW-1185">Reference proteome</keyword>
<feature type="transmembrane region" description="Helical" evidence="1">
    <location>
        <begin position="126"/>
        <end position="147"/>
    </location>
</feature>
<name>A0A8E2EG15_9PEZI</name>
<dbReference type="Pfam" id="PF09423">
    <property type="entry name" value="PhoD"/>
    <property type="match status" value="1"/>
</dbReference>
<dbReference type="PANTHER" id="PTHR43606:SF2">
    <property type="entry name" value="ALKALINE PHOSPHATASE FAMILY PROTEIN (AFU_ORTHOLOGUE AFUA_5G03860)"/>
    <property type="match status" value="1"/>
</dbReference>
<evidence type="ECO:0000256" key="1">
    <source>
        <dbReference type="SAM" id="Phobius"/>
    </source>
</evidence>
<dbReference type="Proteomes" id="UP000250266">
    <property type="component" value="Unassembled WGS sequence"/>
</dbReference>
<dbReference type="EMBL" id="KV744869">
    <property type="protein sequence ID" value="OCK83111.1"/>
    <property type="molecule type" value="Genomic_DNA"/>
</dbReference>
<dbReference type="InterPro" id="IPR052900">
    <property type="entry name" value="Phospholipid_Metab_Enz"/>
</dbReference>
<proteinExistence type="predicted"/>
<dbReference type="InterPro" id="IPR029052">
    <property type="entry name" value="Metallo-depent_PP-like"/>
</dbReference>
<dbReference type="OrthoDB" id="2100241at2759"/>
<evidence type="ECO:0000259" key="2">
    <source>
        <dbReference type="Pfam" id="PF09423"/>
    </source>
</evidence>
<feature type="transmembrane region" description="Helical" evidence="1">
    <location>
        <begin position="31"/>
        <end position="51"/>
    </location>
</feature>
<sequence>MLSTSDLITVVSSLVLRFSIYVFLRWIPTTIVPPLIIPLVLIYITSFFISVQDTAHYKVLSDEIDIIVKETVAQGDSSSDEAELLDGAEDGPLEELDVQETIQYEENEPKILQTLLTGLPSPSSAFLSWITFGINMALVVMALDLMFRAPLLHKSHDLSFGRVGYVSDTSAQILIREPGTTESRILYRPIDSPRWLSRSATTGEPHTWLSNDTDFTTSIKLDHLTPDTSYVYTIQTSTRNQTGRFLTAPRVGHISPRNNDKYTFVHSSCIKPRVPYTLSQHPLHIPGFAHLATWIHQLRPYFMLFLGDFIYVDVPQQMGKDSETYRSEYRQVYASPDWPSVSEDLPWIHVIDDHEIANDWDKNTTGVYKSAYDPFTHYHASVNPPPVRKGETYFSFTQGPAQFFLMDTRRYRSPETSNATDQNKSMLGATQLADLVAWLRKPPPRGVRWKIVVSSIPFTKNWRFGFQDTWAGYLFERQKILEAMWDVGADGGVGVVVLSGDRHEFAATSFPPPKEGRWPVSATVYEFSTSPLSMFYLPWRTYSEIDEGDVCIKYLPDGNSKFGAVELTSPASSEQSHLNYRLFVDGREAWSFMISTPPVRTGTGIQRVMDVIWGRGGRAGEEGGE</sequence>
<feature type="domain" description="PhoD-like phosphatase metallophosphatase" evidence="2">
    <location>
        <begin position="296"/>
        <end position="538"/>
    </location>
</feature>
<accession>A0A8E2EG15</accession>
<reference evidence="3 4" key="1">
    <citation type="journal article" date="2016" name="Nat. Commun.">
        <title>Ectomycorrhizal ecology is imprinted in the genome of the dominant symbiotic fungus Cenococcum geophilum.</title>
        <authorList>
            <consortium name="DOE Joint Genome Institute"/>
            <person name="Peter M."/>
            <person name="Kohler A."/>
            <person name="Ohm R.A."/>
            <person name="Kuo A."/>
            <person name="Krutzmann J."/>
            <person name="Morin E."/>
            <person name="Arend M."/>
            <person name="Barry K.W."/>
            <person name="Binder M."/>
            <person name="Choi C."/>
            <person name="Clum A."/>
            <person name="Copeland A."/>
            <person name="Grisel N."/>
            <person name="Haridas S."/>
            <person name="Kipfer T."/>
            <person name="LaButti K."/>
            <person name="Lindquist E."/>
            <person name="Lipzen A."/>
            <person name="Maire R."/>
            <person name="Meier B."/>
            <person name="Mihaltcheva S."/>
            <person name="Molinier V."/>
            <person name="Murat C."/>
            <person name="Poggeler S."/>
            <person name="Quandt C.A."/>
            <person name="Sperisen C."/>
            <person name="Tritt A."/>
            <person name="Tisserant E."/>
            <person name="Crous P.W."/>
            <person name="Henrissat B."/>
            <person name="Nehls U."/>
            <person name="Egli S."/>
            <person name="Spatafora J.W."/>
            <person name="Grigoriev I.V."/>
            <person name="Martin F.M."/>
        </authorList>
    </citation>
    <scope>NUCLEOTIDE SEQUENCE [LARGE SCALE GENOMIC DNA]</scope>
    <source>
        <strain evidence="3 4">CBS 459.81</strain>
    </source>
</reference>
<dbReference type="PANTHER" id="PTHR43606">
    <property type="entry name" value="PHOSPHATASE, PUTATIVE (AFU_ORTHOLOGUE AFUA_6G08710)-RELATED"/>
    <property type="match status" value="1"/>
</dbReference>
<protein>
    <submittedName>
        <fullName evidence="3">Metallo-dependent phosphatase</fullName>
    </submittedName>
</protein>
<dbReference type="InterPro" id="IPR038607">
    <property type="entry name" value="PhoD-like_sf"/>
</dbReference>
<evidence type="ECO:0000313" key="4">
    <source>
        <dbReference type="Proteomes" id="UP000250266"/>
    </source>
</evidence>
<keyword evidence="1" id="KW-0472">Membrane</keyword>
<keyword evidence="1" id="KW-0812">Transmembrane</keyword>
<keyword evidence="1" id="KW-1133">Transmembrane helix</keyword>
<dbReference type="Gene3D" id="3.60.21.70">
    <property type="entry name" value="PhoD-like phosphatase"/>
    <property type="match status" value="1"/>
</dbReference>